<dbReference type="Proteomes" id="UP001500902">
    <property type="component" value="Unassembled WGS sequence"/>
</dbReference>
<reference evidence="2" key="1">
    <citation type="journal article" date="2019" name="Int. J. Syst. Evol. Microbiol.">
        <title>The Global Catalogue of Microorganisms (GCM) 10K type strain sequencing project: providing services to taxonomists for standard genome sequencing and annotation.</title>
        <authorList>
            <consortium name="The Broad Institute Genomics Platform"/>
            <consortium name="The Broad Institute Genome Sequencing Center for Infectious Disease"/>
            <person name="Wu L."/>
            <person name="Ma J."/>
        </authorList>
    </citation>
    <scope>NUCLEOTIDE SEQUENCE [LARGE SCALE GENOMIC DNA]</scope>
    <source>
        <strain evidence="2">JCM 16904</strain>
    </source>
</reference>
<gene>
    <name evidence="1" type="ORF">GCM10022224_103300</name>
</gene>
<evidence type="ECO:0000313" key="1">
    <source>
        <dbReference type="EMBL" id="GAA3720542.1"/>
    </source>
</evidence>
<name>A0ABP7EMM6_9ACTN</name>
<proteinExistence type="predicted"/>
<organism evidence="1 2">
    <name type="scientific">Nonomuraea antimicrobica</name>
    <dbReference type="NCBI Taxonomy" id="561173"/>
    <lineage>
        <taxon>Bacteria</taxon>
        <taxon>Bacillati</taxon>
        <taxon>Actinomycetota</taxon>
        <taxon>Actinomycetes</taxon>
        <taxon>Streptosporangiales</taxon>
        <taxon>Streptosporangiaceae</taxon>
        <taxon>Nonomuraea</taxon>
    </lineage>
</organism>
<comment type="caution">
    <text evidence="1">The sequence shown here is derived from an EMBL/GenBank/DDBJ whole genome shotgun (WGS) entry which is preliminary data.</text>
</comment>
<sequence length="435" mass="45930">MTLTLLAYTLMTDPTPLEASAAGRSPSTGTVYLVVTNTGQRAAFWHSIQVRVPIGDGAGHLTPDFKKIKPKGEYGARSGTQSPVNVQPQGTDTFQATAQGGGRTRLDPGDHIVLTLEDVTVAAAAGVAVLRVTENSSSAQTGPLSNRYAAVPLMKTAPKEIPAPRDFRPDDAMVNAGSNIVLRWDGSDDFDYKILFPGGQATVPQGVRSWSPAAADAPKRATAYTLVATSRTTPKQEHFLTTTVEVRDPVLDTLTVTTGIYTPWVQGTANATGGRVTFTDTGVKISANSGAAGSVTADKAEFNGVRTEWVQGRNSDDGWIGFPKEGLNVRRGSGQDWGTVFADKADLNGVNTRWVQGRTAADGWISFPTSGLQVSRGGTDTPTQGYVYADSICAKDAPYGQGGGWINLHDEGMTVYLAKNGSNELGSVTAASFNR</sequence>
<protein>
    <submittedName>
        <fullName evidence="1">Uncharacterized protein</fullName>
    </submittedName>
</protein>
<keyword evidence="2" id="KW-1185">Reference proteome</keyword>
<dbReference type="EMBL" id="BAAAZP010000241">
    <property type="protein sequence ID" value="GAA3720542.1"/>
    <property type="molecule type" value="Genomic_DNA"/>
</dbReference>
<dbReference type="RefSeq" id="WP_344897461.1">
    <property type="nucleotide sequence ID" value="NZ_BAAAZP010000241.1"/>
</dbReference>
<accession>A0ABP7EMM6</accession>
<evidence type="ECO:0000313" key="2">
    <source>
        <dbReference type="Proteomes" id="UP001500902"/>
    </source>
</evidence>